<feature type="repeat" description="ANK" evidence="3">
    <location>
        <begin position="94"/>
        <end position="126"/>
    </location>
</feature>
<dbReference type="PROSITE" id="PS50297">
    <property type="entry name" value="ANK_REP_REGION"/>
    <property type="match status" value="3"/>
</dbReference>
<dbReference type="SUPFAM" id="SSF48403">
    <property type="entry name" value="Ankyrin repeat"/>
    <property type="match status" value="1"/>
</dbReference>
<name>A0A674J0A0_9SAUR</name>
<dbReference type="Pfam" id="PF00023">
    <property type="entry name" value="Ank"/>
    <property type="match status" value="1"/>
</dbReference>
<proteinExistence type="predicted"/>
<evidence type="ECO:0000256" key="3">
    <source>
        <dbReference type="PROSITE-ProRule" id="PRU00023"/>
    </source>
</evidence>
<keyword evidence="5" id="KW-1185">Reference proteome</keyword>
<reference evidence="4" key="2">
    <citation type="submission" date="2025-09" db="UniProtKB">
        <authorList>
            <consortium name="Ensembl"/>
        </authorList>
    </citation>
    <scope>IDENTIFICATION</scope>
</reference>
<evidence type="ECO:0000256" key="2">
    <source>
        <dbReference type="ARBA" id="ARBA00023043"/>
    </source>
</evidence>
<dbReference type="PANTHER" id="PTHR24173:SF74">
    <property type="entry name" value="ANKYRIN REPEAT DOMAIN-CONTAINING PROTEIN 16"/>
    <property type="match status" value="1"/>
</dbReference>
<keyword evidence="2 3" id="KW-0040">ANK repeat</keyword>
<feature type="repeat" description="ANK" evidence="3">
    <location>
        <begin position="127"/>
        <end position="159"/>
    </location>
</feature>
<dbReference type="GeneTree" id="ENSGT00940000155116"/>
<evidence type="ECO:0000256" key="1">
    <source>
        <dbReference type="ARBA" id="ARBA00022737"/>
    </source>
</evidence>
<dbReference type="AlphaFoldDB" id="A0A674J0A0"/>
<dbReference type="Pfam" id="PF12796">
    <property type="entry name" value="Ank_2"/>
    <property type="match status" value="1"/>
</dbReference>
<dbReference type="PRINTS" id="PR01415">
    <property type="entry name" value="ANKYRIN"/>
</dbReference>
<dbReference type="SMART" id="SM00248">
    <property type="entry name" value="ANK"/>
    <property type="match status" value="4"/>
</dbReference>
<dbReference type="InterPro" id="IPR036770">
    <property type="entry name" value="Ankyrin_rpt-contain_sf"/>
</dbReference>
<dbReference type="PANTHER" id="PTHR24173">
    <property type="entry name" value="ANKYRIN REPEAT CONTAINING"/>
    <property type="match status" value="1"/>
</dbReference>
<dbReference type="InterPro" id="IPR002110">
    <property type="entry name" value="Ankyrin_rpt"/>
</dbReference>
<dbReference type="Proteomes" id="UP000472274">
    <property type="component" value="Unplaced"/>
</dbReference>
<evidence type="ECO:0000313" key="4">
    <source>
        <dbReference type="Ensembl" id="ENSTMTP00000012974.1"/>
    </source>
</evidence>
<reference evidence="4" key="1">
    <citation type="submission" date="2025-08" db="UniProtKB">
        <authorList>
            <consortium name="Ensembl"/>
        </authorList>
    </citation>
    <scope>IDENTIFICATION</scope>
</reference>
<organism evidence="4 5">
    <name type="scientific">Terrapene triunguis</name>
    <name type="common">Three-toed box turtle</name>
    <dbReference type="NCBI Taxonomy" id="2587831"/>
    <lineage>
        <taxon>Eukaryota</taxon>
        <taxon>Metazoa</taxon>
        <taxon>Chordata</taxon>
        <taxon>Craniata</taxon>
        <taxon>Vertebrata</taxon>
        <taxon>Euteleostomi</taxon>
        <taxon>Archelosauria</taxon>
        <taxon>Testudinata</taxon>
        <taxon>Testudines</taxon>
        <taxon>Cryptodira</taxon>
        <taxon>Durocryptodira</taxon>
        <taxon>Testudinoidea</taxon>
        <taxon>Emydidae</taxon>
        <taxon>Terrapene</taxon>
    </lineage>
</organism>
<keyword evidence="1" id="KW-0677">Repeat</keyword>
<dbReference type="InParanoid" id="A0A674J0A0"/>
<accession>A0A674J0A0</accession>
<feature type="repeat" description="ANK" evidence="3">
    <location>
        <begin position="61"/>
        <end position="93"/>
    </location>
</feature>
<dbReference type="PROSITE" id="PS50088">
    <property type="entry name" value="ANK_REPEAT"/>
    <property type="match status" value="4"/>
</dbReference>
<dbReference type="Gene3D" id="1.25.40.20">
    <property type="entry name" value="Ankyrin repeat-containing domain"/>
    <property type="match status" value="3"/>
</dbReference>
<dbReference type="Ensembl" id="ENSTMTT00000013423.1">
    <property type="protein sequence ID" value="ENSTMTP00000012974.1"/>
    <property type="gene ID" value="ENSTMTG00000009391.1"/>
</dbReference>
<feature type="repeat" description="ANK" evidence="3">
    <location>
        <begin position="1"/>
        <end position="22"/>
    </location>
</feature>
<protein>
    <submittedName>
        <fullName evidence="4">Uncharacterized protein</fullName>
    </submittedName>
</protein>
<evidence type="ECO:0000313" key="5">
    <source>
        <dbReference type="Proteomes" id="UP000472274"/>
    </source>
</evidence>
<sequence>MGHREITELLLAHGADIDHADADGRTALSLAALCVPASRGHADVVSLLLERGAHAGHHDRHGMTPLLVAACEGHAEVAELLLEGGADVEQADAAGRTPLLVAAAMGHGAVVQTLLLWGAAAGAKDAKGRTALSLAAAQGSKHVVRTLLERGADPNLGPGVLLADRARLAPGAGGPGLLQGRHRPLLAPACSPQPLTAPRPPGCLCRWSRPRRTAPWGKRLGLVDLPWLLAGTSCQGRGGYAPGLGRPRPSCCGE</sequence>